<keyword evidence="2" id="KW-1185">Reference proteome</keyword>
<sequence>MSTLVTLSAPNQVLIYKIESAGPQAGQAVPVVALDDETIAAISGSSPNAPSNARNPSGSYVSNLICKSSAGQLVGATIFNSKSSPQFIQFHDAAALPADGAVPELIVQIPASGTYTLYFGSVGRKFTNGIVVTNSSTGPTKTIGSADCWFDIQYL</sequence>
<reference evidence="1 2" key="1">
    <citation type="submission" date="2020-07" db="EMBL/GenBank/DDBJ databases">
        <title>Ralstonia phages.</title>
        <authorList>
            <person name="Trotereau A."/>
            <person name="Boyer C."/>
            <person name="Torres-Barcelo C."/>
        </authorList>
    </citation>
    <scope>NUCLEOTIDE SEQUENCE [LARGE SCALE GENOMIC DNA]</scope>
</reference>
<evidence type="ECO:0000313" key="2">
    <source>
        <dbReference type="Proteomes" id="UP000515649"/>
    </source>
</evidence>
<proteinExistence type="predicted"/>
<protein>
    <submittedName>
        <fullName evidence="1">Uncharacterized protein</fullName>
    </submittedName>
</protein>
<gene>
    <name evidence="1" type="ORF">18C_00033</name>
</gene>
<name>A0A7G5B9X8_9CAUD</name>
<evidence type="ECO:0000313" key="1">
    <source>
        <dbReference type="EMBL" id="QMV33101.1"/>
    </source>
</evidence>
<dbReference type="EMBL" id="MT740737">
    <property type="protein sequence ID" value="QMV33101.1"/>
    <property type="molecule type" value="Genomic_DNA"/>
</dbReference>
<dbReference type="Proteomes" id="UP000515649">
    <property type="component" value="Segment"/>
</dbReference>
<organism evidence="1 2">
    <name type="scientific">Ralstonia phage Firinga</name>
    <dbReference type="NCBI Taxonomy" id="2759725"/>
    <lineage>
        <taxon>Viruses</taxon>
        <taxon>Duplodnaviria</taxon>
        <taxon>Heunggongvirae</taxon>
        <taxon>Uroviricota</taxon>
        <taxon>Caudoviricetes</taxon>
        <taxon>Firingavirus</taxon>
        <taxon>Firingavirus firinga</taxon>
    </lineage>
</organism>
<accession>A0A7G5B9X8</accession>